<dbReference type="OMA" id="SRSANGW"/>
<keyword evidence="6 9" id="KW-0472">Membrane</keyword>
<dbReference type="GO" id="GO:0015271">
    <property type="term" value="F:outward rectifier potassium channel activity"/>
    <property type="evidence" value="ECO:0000318"/>
    <property type="project" value="GO_Central"/>
</dbReference>
<sequence length="351" mass="39628">MTETDYLKSDVIEDSIDEIVNRYHPEKRNYKWDMAGGVHFCLTVVSTIGYGLVVPRTQLGRAVCVIYAMIGIPINIIFMAGIGRVIARLIDRTYCMCLRAFRNCPCYKSQPKQDHQNKECCSGKTRQCRPSAHINRVDREGATLPDPGTEKDKQRCDRLEETCDKVTRSSVFHVIYSDWTETSFTGSALPEVNVVDRKPGEAKSCHDGDEADGPETEDLDIDTKDCESPLAPVWFVIFFVLIVVSLFTILIWNSGILEDEWTLIDLIYFKFITYSTIGFGDLFINAPKGANHSLSVFIDVVIIVVGMSLVSTVINILTSSNRCDQALNFATCLLQTMWQYISNVLCRKDRI</sequence>
<dbReference type="SUPFAM" id="SSF81324">
    <property type="entry name" value="Voltage-gated potassium channels"/>
    <property type="match status" value="2"/>
</dbReference>
<evidence type="ECO:0000313" key="12">
    <source>
        <dbReference type="Proteomes" id="UP000007110"/>
    </source>
</evidence>
<keyword evidence="12" id="KW-1185">Reference proteome</keyword>
<dbReference type="Pfam" id="PF07885">
    <property type="entry name" value="Ion_trans_2"/>
    <property type="match status" value="2"/>
</dbReference>
<keyword evidence="2 8" id="KW-0813">Transport</keyword>
<evidence type="ECO:0000256" key="8">
    <source>
        <dbReference type="RuleBase" id="RU003857"/>
    </source>
</evidence>
<feature type="domain" description="Potassium channel" evidence="10">
    <location>
        <begin position="29"/>
        <end position="87"/>
    </location>
</feature>
<evidence type="ECO:0000256" key="4">
    <source>
        <dbReference type="ARBA" id="ARBA00022989"/>
    </source>
</evidence>
<dbReference type="Gene3D" id="1.10.287.70">
    <property type="match status" value="1"/>
</dbReference>
<evidence type="ECO:0000259" key="10">
    <source>
        <dbReference type="Pfam" id="PF07885"/>
    </source>
</evidence>
<dbReference type="RefSeq" id="XP_030842262.1">
    <property type="nucleotide sequence ID" value="XM_030986402.1"/>
</dbReference>
<dbReference type="OrthoDB" id="297496at2759"/>
<dbReference type="InParanoid" id="A0A7M7NXS2"/>
<evidence type="ECO:0000256" key="9">
    <source>
        <dbReference type="SAM" id="Phobius"/>
    </source>
</evidence>
<accession>A0A7M7NXS2</accession>
<reference evidence="11" key="2">
    <citation type="submission" date="2021-01" db="UniProtKB">
        <authorList>
            <consortium name="EnsemblMetazoa"/>
        </authorList>
    </citation>
    <scope>IDENTIFICATION</scope>
</reference>
<dbReference type="AlphaFoldDB" id="A0A7M7NXS2"/>
<organism evidence="11 12">
    <name type="scientific">Strongylocentrotus purpuratus</name>
    <name type="common">Purple sea urchin</name>
    <dbReference type="NCBI Taxonomy" id="7668"/>
    <lineage>
        <taxon>Eukaryota</taxon>
        <taxon>Metazoa</taxon>
        <taxon>Echinodermata</taxon>
        <taxon>Eleutherozoa</taxon>
        <taxon>Echinozoa</taxon>
        <taxon>Echinoidea</taxon>
        <taxon>Euechinoidea</taxon>
        <taxon>Echinacea</taxon>
        <taxon>Camarodonta</taxon>
        <taxon>Echinidea</taxon>
        <taxon>Strongylocentrotidae</taxon>
        <taxon>Strongylocentrotus</taxon>
    </lineage>
</organism>
<dbReference type="PANTHER" id="PTHR11003:SF330">
    <property type="entry name" value="POTASSIUM CHANNEL DOMAIN-CONTAINING PROTEIN"/>
    <property type="match status" value="1"/>
</dbReference>
<name>A0A7M7NXS2_STRPU</name>
<feature type="domain" description="Potassium channel" evidence="10">
    <location>
        <begin position="240"/>
        <end position="319"/>
    </location>
</feature>
<feature type="transmembrane region" description="Helical" evidence="9">
    <location>
        <begin position="59"/>
        <end position="82"/>
    </location>
</feature>
<dbReference type="GO" id="GO:0071805">
    <property type="term" value="P:potassium ion transmembrane transport"/>
    <property type="evidence" value="ECO:0000318"/>
    <property type="project" value="GO_Central"/>
</dbReference>
<dbReference type="PRINTS" id="PR01333">
    <property type="entry name" value="2POREKCHANEL"/>
</dbReference>
<evidence type="ECO:0000313" key="11">
    <source>
        <dbReference type="EnsemblMetazoa" id="XP_030842262"/>
    </source>
</evidence>
<dbReference type="EnsemblMetazoa" id="XM_030986402">
    <property type="protein sequence ID" value="XP_030842262"/>
    <property type="gene ID" value="LOC105439516"/>
</dbReference>
<comment type="subcellular location">
    <subcellularLocation>
        <location evidence="1">Membrane</location>
        <topology evidence="1">Multi-pass membrane protein</topology>
    </subcellularLocation>
</comment>
<feature type="transmembrane region" description="Helical" evidence="9">
    <location>
        <begin position="32"/>
        <end position="53"/>
    </location>
</feature>
<evidence type="ECO:0000256" key="5">
    <source>
        <dbReference type="ARBA" id="ARBA00023065"/>
    </source>
</evidence>
<evidence type="ECO:0000256" key="1">
    <source>
        <dbReference type="ARBA" id="ARBA00004141"/>
    </source>
</evidence>
<evidence type="ECO:0000256" key="6">
    <source>
        <dbReference type="ARBA" id="ARBA00023136"/>
    </source>
</evidence>
<reference evidence="12" key="1">
    <citation type="submission" date="2015-02" db="EMBL/GenBank/DDBJ databases">
        <title>Genome sequencing for Strongylocentrotus purpuratus.</title>
        <authorList>
            <person name="Murali S."/>
            <person name="Liu Y."/>
            <person name="Vee V."/>
            <person name="English A."/>
            <person name="Wang M."/>
            <person name="Skinner E."/>
            <person name="Han Y."/>
            <person name="Muzny D.M."/>
            <person name="Worley K.C."/>
            <person name="Gibbs R.A."/>
        </authorList>
    </citation>
    <scope>NUCLEOTIDE SEQUENCE</scope>
</reference>
<keyword evidence="5 8" id="KW-0406">Ion transport</keyword>
<dbReference type="GO" id="GO:0022841">
    <property type="term" value="F:potassium ion leak channel activity"/>
    <property type="evidence" value="ECO:0000318"/>
    <property type="project" value="GO_Central"/>
</dbReference>
<evidence type="ECO:0000256" key="7">
    <source>
        <dbReference type="ARBA" id="ARBA00023303"/>
    </source>
</evidence>
<dbReference type="Proteomes" id="UP000007110">
    <property type="component" value="Unassembled WGS sequence"/>
</dbReference>
<keyword evidence="7 8" id="KW-0407">Ion channel</keyword>
<feature type="transmembrane region" description="Helical" evidence="9">
    <location>
        <begin position="233"/>
        <end position="254"/>
    </location>
</feature>
<keyword evidence="3 8" id="KW-0812">Transmembrane</keyword>
<keyword evidence="4 9" id="KW-1133">Transmembrane helix</keyword>
<dbReference type="InterPro" id="IPR003280">
    <property type="entry name" value="2pore_dom_K_chnl"/>
</dbReference>
<dbReference type="InterPro" id="IPR013099">
    <property type="entry name" value="K_chnl_dom"/>
</dbReference>
<dbReference type="KEGG" id="spu:105439516"/>
<dbReference type="PANTHER" id="PTHR11003">
    <property type="entry name" value="POTASSIUM CHANNEL, SUBFAMILY K"/>
    <property type="match status" value="1"/>
</dbReference>
<dbReference type="GeneID" id="105439516"/>
<protein>
    <recommendedName>
        <fullName evidence="10">Potassium channel domain-containing protein</fullName>
    </recommendedName>
</protein>
<dbReference type="GO" id="GO:0005886">
    <property type="term" value="C:plasma membrane"/>
    <property type="evidence" value="ECO:0000318"/>
    <property type="project" value="GO_Central"/>
</dbReference>
<feature type="transmembrane region" description="Helical" evidence="9">
    <location>
        <begin position="296"/>
        <end position="317"/>
    </location>
</feature>
<evidence type="ECO:0000256" key="2">
    <source>
        <dbReference type="ARBA" id="ARBA00022448"/>
    </source>
</evidence>
<evidence type="ECO:0000256" key="3">
    <source>
        <dbReference type="ARBA" id="ARBA00022692"/>
    </source>
</evidence>
<proteinExistence type="inferred from homology"/>
<comment type="similarity">
    <text evidence="8">Belongs to the two pore domain potassium channel (TC 1.A.1.8) family.</text>
</comment>